<dbReference type="EMBL" id="CP021995">
    <property type="protein sequence ID" value="ASD25461.1"/>
    <property type="molecule type" value="Genomic_DNA"/>
</dbReference>
<accession>A0A1Z3LTH8</accession>
<dbReference type="Proteomes" id="UP000197024">
    <property type="component" value="Chromosome"/>
</dbReference>
<gene>
    <name evidence="1" type="ORF">CD943_00220</name>
</gene>
<protein>
    <submittedName>
        <fullName evidence="1">Uncharacterized protein</fullName>
    </submittedName>
</protein>
<proteinExistence type="predicted"/>
<dbReference type="AlphaFoldDB" id="A0A1Z3LTH8"/>
<reference evidence="1 2" key="2">
    <citation type="submission" date="2017-06" db="EMBL/GenBank/DDBJ databases">
        <authorList>
            <person name="Kim H.J."/>
            <person name="Triplett B.A."/>
        </authorList>
    </citation>
    <scope>NUCLEOTIDE SEQUENCE [LARGE SCALE GENOMIC DNA]</scope>
    <source>
        <strain evidence="1 2">BZC3</strain>
    </source>
</reference>
<name>A0A1Z3LTH8_BREDI</name>
<organism evidence="1 2">
    <name type="scientific">Brevundimonas diminuta</name>
    <name type="common">Pseudomonas diminuta</name>
    <dbReference type="NCBI Taxonomy" id="293"/>
    <lineage>
        <taxon>Bacteria</taxon>
        <taxon>Pseudomonadati</taxon>
        <taxon>Pseudomonadota</taxon>
        <taxon>Alphaproteobacteria</taxon>
        <taxon>Caulobacterales</taxon>
        <taxon>Caulobacteraceae</taxon>
        <taxon>Brevundimonas</taxon>
    </lineage>
</organism>
<evidence type="ECO:0000313" key="2">
    <source>
        <dbReference type="Proteomes" id="UP000197024"/>
    </source>
</evidence>
<sequence length="114" mass="12203">MQRRQLAQSIADALFQAEDSADVSLRDASRLINTLTNARLDHRLSAVLGADAMSAVTEAVRALGEARGRLVTAHHALAEAAPWLVGHNVELAGPMTSKPEVDQVRTAGRLRQVA</sequence>
<dbReference type="RefSeq" id="WP_088409709.1">
    <property type="nucleotide sequence ID" value="NZ_CP021995.1"/>
</dbReference>
<reference evidence="1 2" key="1">
    <citation type="submission" date="2017-06" db="EMBL/GenBank/DDBJ databases">
        <title>Biodegradation of gentamicin by bacterial consortia AMQD4 in synthetic medium and raw gentamicin sewage.</title>
        <authorList>
            <person name="Chang H."/>
            <person name="Feng Y."/>
            <person name="Li Z."/>
            <person name="Xue J."/>
            <person name="Cheng D."/>
        </authorList>
    </citation>
    <scope>NUCLEOTIDE SEQUENCE [LARGE SCALE GENOMIC DNA]</scope>
    <source>
        <strain evidence="1 2">BZC3</strain>
    </source>
</reference>
<evidence type="ECO:0000313" key="1">
    <source>
        <dbReference type="EMBL" id="ASD25461.1"/>
    </source>
</evidence>